<protein>
    <submittedName>
        <fullName evidence="2">Uncharacterized protein</fullName>
    </submittedName>
</protein>
<name>A0A0D3HPK8_9ORYZ</name>
<dbReference type="Proteomes" id="UP000026960">
    <property type="component" value="Chromosome 11"/>
</dbReference>
<evidence type="ECO:0000256" key="1">
    <source>
        <dbReference type="SAM" id="MobiDB-lite"/>
    </source>
</evidence>
<dbReference type="AlphaFoldDB" id="A0A0D3HPK8"/>
<reference evidence="2" key="1">
    <citation type="journal article" date="2009" name="Rice">
        <title>De Novo Next Generation Sequencing of Plant Genomes.</title>
        <authorList>
            <person name="Rounsley S."/>
            <person name="Marri P.R."/>
            <person name="Yu Y."/>
            <person name="He R."/>
            <person name="Sisneros N."/>
            <person name="Goicoechea J.L."/>
            <person name="Lee S.J."/>
            <person name="Angelova A."/>
            <person name="Kudrna D."/>
            <person name="Luo M."/>
            <person name="Affourtit J."/>
            <person name="Desany B."/>
            <person name="Knight J."/>
            <person name="Niazi F."/>
            <person name="Egholm M."/>
            <person name="Wing R.A."/>
        </authorList>
    </citation>
    <scope>NUCLEOTIDE SEQUENCE [LARGE SCALE GENOMIC DNA]</scope>
    <source>
        <strain evidence="2">cv. IRGC 105608</strain>
    </source>
</reference>
<dbReference type="EnsemblPlants" id="OBART11G21720.1">
    <property type="protein sequence ID" value="OBART11G21720.1"/>
    <property type="gene ID" value="OBART11G21720"/>
</dbReference>
<reference evidence="2" key="2">
    <citation type="submission" date="2015-03" db="UniProtKB">
        <authorList>
            <consortium name="EnsemblPlants"/>
        </authorList>
    </citation>
    <scope>IDENTIFICATION</scope>
</reference>
<evidence type="ECO:0000313" key="2">
    <source>
        <dbReference type="EnsemblPlants" id="OBART11G21720.1"/>
    </source>
</evidence>
<evidence type="ECO:0000313" key="3">
    <source>
        <dbReference type="Proteomes" id="UP000026960"/>
    </source>
</evidence>
<keyword evidence="3" id="KW-1185">Reference proteome</keyword>
<feature type="compositionally biased region" description="Low complexity" evidence="1">
    <location>
        <begin position="87"/>
        <end position="98"/>
    </location>
</feature>
<accession>A0A0D3HPK8</accession>
<dbReference type="Gramene" id="OBART11G21720.1">
    <property type="protein sequence ID" value="OBART11G21720.1"/>
    <property type="gene ID" value="OBART11G21720"/>
</dbReference>
<feature type="compositionally biased region" description="Low complexity" evidence="1">
    <location>
        <begin position="59"/>
        <end position="75"/>
    </location>
</feature>
<proteinExistence type="predicted"/>
<sequence>MQRMEIVKVFLQYDVHYPTPPTRRRRPLLLLPHVSPSRSPAAPPRPPQPPPPPPRRCLRAPSPSARRAAISASAPTVAERRLRQPASGSGLHVVGGHVTRSSAAPHGAQPRRIGRRRRPRRATAMLAPFSRRYKCGTTTIVGERAVASSTCSICA</sequence>
<feature type="compositionally biased region" description="Pro residues" evidence="1">
    <location>
        <begin position="41"/>
        <end position="55"/>
    </location>
</feature>
<organism evidence="2">
    <name type="scientific">Oryza barthii</name>
    <dbReference type="NCBI Taxonomy" id="65489"/>
    <lineage>
        <taxon>Eukaryota</taxon>
        <taxon>Viridiplantae</taxon>
        <taxon>Streptophyta</taxon>
        <taxon>Embryophyta</taxon>
        <taxon>Tracheophyta</taxon>
        <taxon>Spermatophyta</taxon>
        <taxon>Magnoliopsida</taxon>
        <taxon>Liliopsida</taxon>
        <taxon>Poales</taxon>
        <taxon>Poaceae</taxon>
        <taxon>BOP clade</taxon>
        <taxon>Oryzoideae</taxon>
        <taxon>Oryzeae</taxon>
        <taxon>Oryzinae</taxon>
        <taxon>Oryza</taxon>
    </lineage>
</organism>
<feature type="region of interest" description="Disordered" evidence="1">
    <location>
        <begin position="33"/>
        <end position="120"/>
    </location>
</feature>